<name>A0ABZ3HCG1_9BACT</name>
<dbReference type="InterPro" id="IPR021295">
    <property type="entry name" value="DUF2867"/>
</dbReference>
<gene>
    <name evidence="2" type="ORF">WCY31_05750</name>
</gene>
<dbReference type="RefSeq" id="WP_345973622.1">
    <property type="nucleotide sequence ID" value="NZ_CP147920.1"/>
</dbReference>
<dbReference type="InterPro" id="IPR051207">
    <property type="entry name" value="ComplexI_NDUFA9_subunit"/>
</dbReference>
<feature type="domain" description="NAD(P)-binding" evidence="1">
    <location>
        <begin position="13"/>
        <end position="134"/>
    </location>
</feature>
<sequence length="527" mass="59595">MQNSTNHHIAIFGSTSYIGTHLIAKLYNAGYKITLFTRTTRKFEFLNDECYFLERTSPDICIAEQRLEVRGFDDIVTTLQGVDAVYYLVHSLYVKGDYDFSLKDNRLAGLVGKACTKAGVKQIIYLGGLGVETEGYPLSMHLRSRQQTAEFLCKEHDGVTEFRAGVIIGAGNSSFEIIRSLATKLPLVPKALGKEGLCQTIAVEDLVAYLTHALLNEKYYDQIVEIGSNEVLTYSAIVQTYADIVVDKKLHVAPLPLFNKIFTPYVLSKIISRMSGMRAILVERLLEGMNSAAIIGNHPVSKVDPHCPVKPKPFTEALRIAGQRCEELTYLSVWSTPYEESVLNPEKKKQFLRFTSELKEGMLFEAYSATFPAEKIEDVFYRVKDIGGTTGYYSPRWLWQVRGFIDVLLGGRGLRDTKRAPKFIRVGDRIDFWVVTFYKNKPGNKVLRLKAEMLTPGNAWLQFILQPVQEEEGKARLTLTAYFEPNGIGGYLYWYSLYFIHKYIFKTMVENILLASYQIPAAANVSS</sequence>
<dbReference type="Proteomes" id="UP001447842">
    <property type="component" value="Chromosome"/>
</dbReference>
<evidence type="ECO:0000313" key="3">
    <source>
        <dbReference type="Proteomes" id="UP001447842"/>
    </source>
</evidence>
<organism evidence="2 3">
    <name type="scientific">Sulfurimonas diazotrophicus</name>
    <dbReference type="NCBI Taxonomy" id="3131939"/>
    <lineage>
        <taxon>Bacteria</taxon>
        <taxon>Pseudomonadati</taxon>
        <taxon>Campylobacterota</taxon>
        <taxon>Epsilonproteobacteria</taxon>
        <taxon>Campylobacterales</taxon>
        <taxon>Sulfurimonadaceae</taxon>
        <taxon>Sulfurimonas</taxon>
    </lineage>
</organism>
<dbReference type="PANTHER" id="PTHR12126:SF11">
    <property type="entry name" value="NADH DEHYDROGENASE [UBIQUINONE] 1 ALPHA SUBCOMPLEX SUBUNIT 9, MITOCHONDRIAL"/>
    <property type="match status" value="1"/>
</dbReference>
<dbReference type="Pfam" id="PF11066">
    <property type="entry name" value="DUF2867"/>
    <property type="match status" value="1"/>
</dbReference>
<dbReference type="InterPro" id="IPR036291">
    <property type="entry name" value="NAD(P)-bd_dom_sf"/>
</dbReference>
<evidence type="ECO:0000313" key="2">
    <source>
        <dbReference type="EMBL" id="XAU16211.1"/>
    </source>
</evidence>
<keyword evidence="3" id="KW-1185">Reference proteome</keyword>
<dbReference type="SUPFAM" id="SSF51735">
    <property type="entry name" value="NAD(P)-binding Rossmann-fold domains"/>
    <property type="match status" value="1"/>
</dbReference>
<dbReference type="Gene3D" id="3.40.50.720">
    <property type="entry name" value="NAD(P)-binding Rossmann-like Domain"/>
    <property type="match status" value="1"/>
</dbReference>
<dbReference type="EMBL" id="CP147920">
    <property type="protein sequence ID" value="XAU16211.1"/>
    <property type="molecule type" value="Genomic_DNA"/>
</dbReference>
<proteinExistence type="predicted"/>
<dbReference type="Pfam" id="PF13460">
    <property type="entry name" value="NAD_binding_10"/>
    <property type="match status" value="1"/>
</dbReference>
<protein>
    <submittedName>
        <fullName evidence="2">SDR family oxidoreductase</fullName>
    </submittedName>
</protein>
<evidence type="ECO:0000259" key="1">
    <source>
        <dbReference type="Pfam" id="PF13460"/>
    </source>
</evidence>
<accession>A0ABZ3HCG1</accession>
<dbReference type="InterPro" id="IPR016040">
    <property type="entry name" value="NAD(P)-bd_dom"/>
</dbReference>
<reference evidence="2 3" key="1">
    <citation type="submission" date="2024-03" db="EMBL/GenBank/DDBJ databases">
        <title>Sulfurimonas sp. HSL3-1.</title>
        <authorList>
            <person name="Wang S."/>
        </authorList>
    </citation>
    <scope>NUCLEOTIDE SEQUENCE [LARGE SCALE GENOMIC DNA]</scope>
    <source>
        <strain evidence="2 3">HSL3-1</strain>
    </source>
</reference>
<dbReference type="PANTHER" id="PTHR12126">
    <property type="entry name" value="NADH-UBIQUINONE OXIDOREDUCTASE 39 KDA SUBUNIT-RELATED"/>
    <property type="match status" value="1"/>
</dbReference>